<feature type="transmembrane region" description="Helical" evidence="8">
    <location>
        <begin position="141"/>
        <end position="159"/>
    </location>
</feature>
<evidence type="ECO:0000256" key="6">
    <source>
        <dbReference type="ARBA" id="ARBA00022989"/>
    </source>
</evidence>
<comment type="similarity">
    <text evidence="2">Belongs to the auxin efflux carrier (TC 2.A.69) family.</text>
</comment>
<evidence type="ECO:0000256" key="8">
    <source>
        <dbReference type="SAM" id="Phobius"/>
    </source>
</evidence>
<dbReference type="AlphaFoldDB" id="E7C2N5"/>
<evidence type="ECO:0000256" key="1">
    <source>
        <dbReference type="ARBA" id="ARBA00004651"/>
    </source>
</evidence>
<proteinExistence type="inferred from homology"/>
<feature type="transmembrane region" description="Helical" evidence="8">
    <location>
        <begin position="271"/>
        <end position="295"/>
    </location>
</feature>
<keyword evidence="3" id="KW-0813">Transport</keyword>
<reference evidence="9" key="1">
    <citation type="submission" date="2010-01" db="EMBL/GenBank/DDBJ databases">
        <title>Genome fragments of uncultured bacteria from the North Pacific subtropical Gyre.</title>
        <authorList>
            <person name="Pham V.D."/>
            <person name="Delong E.F."/>
        </authorList>
    </citation>
    <scope>NUCLEOTIDE SEQUENCE</scope>
</reference>
<keyword evidence="5 8" id="KW-0812">Transmembrane</keyword>
<comment type="subcellular location">
    <subcellularLocation>
        <location evidence="1">Cell membrane</location>
        <topology evidence="1">Multi-pass membrane protein</topology>
    </subcellularLocation>
</comment>
<sequence length="296" mass="31466">MGCFTRWFGWFRTEADASLATLTIRLLYPCFILRHLVGHEGLRDPTIFALAPVSGFLAIVLGFGFSMLAARSIGLSRKEGKSFIFSAGIFNYGFFAFPVGQALFGGAFVGKLIIFNLGVEIAIWTLGVMILIGGAPSWRRLVNPPALAIALAMVLSTLGGREGLPSFVFEIVDALAACAIPVGLLLIGGSVLDLLREKNGETGLRVEAGAIAVRLLLVPAVLMGIVALVPFPHDLSWLREVLVVQAAMPAGVFAIVVVKSYDGDTEIALRVILATLAGCLITMPLWLSLGIGMLVP</sequence>
<accession>E7C2N5</accession>
<dbReference type="PANTHER" id="PTHR36838">
    <property type="entry name" value="AUXIN EFFLUX CARRIER FAMILY PROTEIN"/>
    <property type="match status" value="1"/>
</dbReference>
<keyword evidence="4" id="KW-1003">Cell membrane</keyword>
<evidence type="ECO:0000256" key="7">
    <source>
        <dbReference type="ARBA" id="ARBA00023136"/>
    </source>
</evidence>
<evidence type="ECO:0000256" key="2">
    <source>
        <dbReference type="ARBA" id="ARBA00010145"/>
    </source>
</evidence>
<evidence type="ECO:0000256" key="5">
    <source>
        <dbReference type="ARBA" id="ARBA00022692"/>
    </source>
</evidence>
<evidence type="ECO:0000256" key="3">
    <source>
        <dbReference type="ARBA" id="ARBA00022448"/>
    </source>
</evidence>
<dbReference type="InterPro" id="IPR004776">
    <property type="entry name" value="Mem_transp_PIN-like"/>
</dbReference>
<name>E7C2N5_9BACT</name>
<protein>
    <recommendedName>
        <fullName evidence="10">Permease</fullName>
    </recommendedName>
</protein>
<dbReference type="GO" id="GO:0055085">
    <property type="term" value="P:transmembrane transport"/>
    <property type="evidence" value="ECO:0007669"/>
    <property type="project" value="InterPro"/>
</dbReference>
<feature type="transmembrane region" description="Helical" evidence="8">
    <location>
        <begin position="82"/>
        <end position="100"/>
    </location>
</feature>
<feature type="transmembrane region" description="Helical" evidence="8">
    <location>
        <begin position="207"/>
        <end position="229"/>
    </location>
</feature>
<keyword evidence="6 8" id="KW-1133">Transmembrane helix</keyword>
<feature type="transmembrane region" description="Helical" evidence="8">
    <location>
        <begin position="47"/>
        <end position="70"/>
    </location>
</feature>
<organism evidence="9">
    <name type="scientific">uncultured Verrucomicrobiales bacterium HF0130_14P10</name>
    <dbReference type="NCBI Taxonomy" id="723606"/>
    <lineage>
        <taxon>Bacteria</taxon>
        <taxon>Pseudomonadati</taxon>
        <taxon>Verrucomicrobiota</taxon>
        <taxon>Verrucomicrobiia</taxon>
        <taxon>Verrucomicrobiales</taxon>
        <taxon>environmental samples</taxon>
    </lineage>
</organism>
<dbReference type="GO" id="GO:0005886">
    <property type="term" value="C:plasma membrane"/>
    <property type="evidence" value="ECO:0007669"/>
    <property type="project" value="UniProtKB-SubCell"/>
</dbReference>
<dbReference type="InterPro" id="IPR038770">
    <property type="entry name" value="Na+/solute_symporter_sf"/>
</dbReference>
<keyword evidence="7 8" id="KW-0472">Membrane</keyword>
<feature type="transmembrane region" description="Helical" evidence="8">
    <location>
        <begin position="171"/>
        <end position="195"/>
    </location>
</feature>
<dbReference type="Gene3D" id="1.20.1530.20">
    <property type="match status" value="1"/>
</dbReference>
<dbReference type="PANTHER" id="PTHR36838:SF3">
    <property type="entry name" value="TRANSPORTER AUXIN EFFLUX CARRIER EC FAMILY"/>
    <property type="match status" value="1"/>
</dbReference>
<evidence type="ECO:0000313" key="9">
    <source>
        <dbReference type="EMBL" id="ADI21709.1"/>
    </source>
</evidence>
<evidence type="ECO:0008006" key="10">
    <source>
        <dbReference type="Google" id="ProtNLM"/>
    </source>
</evidence>
<dbReference type="Pfam" id="PF03547">
    <property type="entry name" value="Mem_trans"/>
    <property type="match status" value="2"/>
</dbReference>
<dbReference type="EMBL" id="GU567963">
    <property type="protein sequence ID" value="ADI21709.1"/>
    <property type="molecule type" value="Genomic_DNA"/>
</dbReference>
<feature type="transmembrane region" description="Helical" evidence="8">
    <location>
        <begin position="112"/>
        <end position="134"/>
    </location>
</feature>
<evidence type="ECO:0000256" key="4">
    <source>
        <dbReference type="ARBA" id="ARBA00022475"/>
    </source>
</evidence>
<feature type="transmembrane region" description="Helical" evidence="8">
    <location>
        <begin position="241"/>
        <end position="259"/>
    </location>
</feature>